<evidence type="ECO:0000313" key="4">
    <source>
        <dbReference type="Proteomes" id="UP000051576"/>
    </source>
</evidence>
<evidence type="ECO:0000313" key="3">
    <source>
        <dbReference type="EMBL" id="KRM89727.1"/>
    </source>
</evidence>
<keyword evidence="4" id="KW-1185">Reference proteome</keyword>
<dbReference type="OrthoDB" id="2291631at2"/>
<dbReference type="RefSeq" id="WP_010580081.1">
    <property type="nucleotide sequence ID" value="NZ_AHYZ01000059.1"/>
</dbReference>
<proteinExistence type="inferred from homology"/>
<dbReference type="STRING" id="1133569.FD21_GL000020"/>
<reference evidence="3 4" key="1">
    <citation type="journal article" date="2015" name="Genome Announc.">
        <title>Expanding the biotechnology potential of lactobacilli through comparative genomics of 213 strains and associated genera.</title>
        <authorList>
            <person name="Sun Z."/>
            <person name="Harris H.M."/>
            <person name="McCann A."/>
            <person name="Guo C."/>
            <person name="Argimon S."/>
            <person name="Zhang W."/>
            <person name="Yang X."/>
            <person name="Jeffery I.B."/>
            <person name="Cooney J.C."/>
            <person name="Kagawa T.F."/>
            <person name="Liu W."/>
            <person name="Song Y."/>
            <person name="Salvetti E."/>
            <person name="Wrobel A."/>
            <person name="Rasinkangas P."/>
            <person name="Parkhill J."/>
            <person name="Rea M.C."/>
            <person name="O'Sullivan O."/>
            <person name="Ritari J."/>
            <person name="Douillard F.P."/>
            <person name="Paul Ross R."/>
            <person name="Yang R."/>
            <person name="Briner A.E."/>
            <person name="Felis G.E."/>
            <person name="de Vos W.M."/>
            <person name="Barrangou R."/>
            <person name="Klaenhammer T.R."/>
            <person name="Caufield P.W."/>
            <person name="Cui Y."/>
            <person name="Zhang H."/>
            <person name="O'Toole P.W."/>
        </authorList>
    </citation>
    <scope>NUCLEOTIDE SEQUENCE [LARGE SCALE GENOMIC DNA]</scope>
    <source>
        <strain evidence="3 4">DSM 20605</strain>
    </source>
</reference>
<dbReference type="SUPFAM" id="SSF52402">
    <property type="entry name" value="Adenine nucleotide alpha hydrolases-like"/>
    <property type="match status" value="1"/>
</dbReference>
<dbReference type="InterPro" id="IPR006016">
    <property type="entry name" value="UspA"/>
</dbReference>
<protein>
    <recommendedName>
        <fullName evidence="2">UspA domain-containing protein</fullName>
    </recommendedName>
</protein>
<dbReference type="CDD" id="cd00293">
    <property type="entry name" value="USP-like"/>
    <property type="match status" value="1"/>
</dbReference>
<evidence type="ECO:0000259" key="2">
    <source>
        <dbReference type="Pfam" id="PF00582"/>
    </source>
</evidence>
<dbReference type="EMBL" id="AYYX01000001">
    <property type="protein sequence ID" value="KRM89727.1"/>
    <property type="molecule type" value="Genomic_DNA"/>
</dbReference>
<dbReference type="Pfam" id="PF00582">
    <property type="entry name" value="Usp"/>
    <property type="match status" value="1"/>
</dbReference>
<dbReference type="eggNOG" id="COG0589">
    <property type="taxonomic scope" value="Bacteria"/>
</dbReference>
<organism evidence="3 4">
    <name type="scientific">Liquorilactobacillus vini DSM 20605</name>
    <dbReference type="NCBI Taxonomy" id="1133569"/>
    <lineage>
        <taxon>Bacteria</taxon>
        <taxon>Bacillati</taxon>
        <taxon>Bacillota</taxon>
        <taxon>Bacilli</taxon>
        <taxon>Lactobacillales</taxon>
        <taxon>Lactobacillaceae</taxon>
        <taxon>Liquorilactobacillus</taxon>
    </lineage>
</organism>
<dbReference type="InterPro" id="IPR006015">
    <property type="entry name" value="Universal_stress_UspA"/>
</dbReference>
<dbReference type="AlphaFoldDB" id="A0A0R2CD71"/>
<comment type="similarity">
    <text evidence="1">Belongs to the universal stress protein A family.</text>
</comment>
<dbReference type="Gene3D" id="3.40.50.620">
    <property type="entry name" value="HUPs"/>
    <property type="match status" value="1"/>
</dbReference>
<feature type="domain" description="UspA" evidence="2">
    <location>
        <begin position="6"/>
        <end position="150"/>
    </location>
</feature>
<gene>
    <name evidence="3" type="ORF">FD21_GL000020</name>
</gene>
<name>A0A0R2CD71_9LACO</name>
<accession>A0A0R2CD71</accession>
<dbReference type="Proteomes" id="UP000051576">
    <property type="component" value="Unassembled WGS sequence"/>
</dbReference>
<dbReference type="PATRIC" id="fig|1133569.4.peg.20"/>
<dbReference type="PANTHER" id="PTHR46268:SF6">
    <property type="entry name" value="UNIVERSAL STRESS PROTEIN UP12"/>
    <property type="match status" value="1"/>
</dbReference>
<comment type="caution">
    <text evidence="3">The sequence shown here is derived from an EMBL/GenBank/DDBJ whole genome shotgun (WGS) entry which is preliminary data.</text>
</comment>
<evidence type="ECO:0000256" key="1">
    <source>
        <dbReference type="ARBA" id="ARBA00008791"/>
    </source>
</evidence>
<dbReference type="PRINTS" id="PR01438">
    <property type="entry name" value="UNVRSLSTRESS"/>
</dbReference>
<dbReference type="InterPro" id="IPR014729">
    <property type="entry name" value="Rossmann-like_a/b/a_fold"/>
</dbReference>
<sequence>MNQQPYQRILVAHDGSRSAEKALEVAADYARENNIQLDILYVLDSSIVGFGNTHAAPSDDDLYLFEEKAISQLDRIKKRLVAAGSSVYQVHVHLRFGDPRTIIAQEFPDEYRNDLIILGSSTKNYLQRIFTGSVSSYVIRTAACDSLIIR</sequence>
<dbReference type="PANTHER" id="PTHR46268">
    <property type="entry name" value="STRESS RESPONSE PROTEIN NHAX"/>
    <property type="match status" value="1"/>
</dbReference>